<proteinExistence type="predicted"/>
<name>A0A2N5ZBX2_MUIH1</name>
<protein>
    <submittedName>
        <fullName evidence="1">Uncharacterized protein</fullName>
    </submittedName>
</protein>
<reference evidence="1 2" key="1">
    <citation type="submission" date="2017-11" db="EMBL/GenBank/DDBJ databases">
        <title>Genome-resolved metagenomics identifies genetic mobility, metabolic interactions, and unexpected diversity in perchlorate-reducing communities.</title>
        <authorList>
            <person name="Barnum T.P."/>
            <person name="Figueroa I.A."/>
            <person name="Carlstrom C.I."/>
            <person name="Lucas L.N."/>
            <person name="Engelbrektson A.L."/>
            <person name="Coates J.D."/>
        </authorList>
    </citation>
    <scope>NUCLEOTIDE SEQUENCE [LARGE SCALE GENOMIC DNA]</scope>
    <source>
        <strain evidence="1">BM706</strain>
    </source>
</reference>
<sequence length="166" mass="19666">MRKTGKIFFILTILYLFITTNSSSFNYENNKILKYEKFNQSIKNLSVNNKNKFSYMLKRSKQCISENKDEKAQNYLLSLELLYIKIENEIYILQKEKKTASDALTQLSQIITINIETLKKFNVYEDIVRSYKSAKDDIEKLSIFQAKTTIRKAMEKIQKLTDKEQE</sequence>
<organism evidence="1 2">
    <name type="scientific">Muiribacterium halophilum</name>
    <dbReference type="NCBI Taxonomy" id="2053465"/>
    <lineage>
        <taxon>Bacteria</taxon>
        <taxon>Candidatus Muiribacteriota</taxon>
        <taxon>Candidatus Muiribacteriia</taxon>
        <taxon>Candidatus Muiribacteriales</taxon>
        <taxon>Candidatus Muiribacteriaceae</taxon>
        <taxon>Candidatus Muiribacterium</taxon>
    </lineage>
</organism>
<accession>A0A2N5ZBX2</accession>
<comment type="caution">
    <text evidence="1">The sequence shown here is derived from an EMBL/GenBank/DDBJ whole genome shotgun (WGS) entry which is preliminary data.</text>
</comment>
<evidence type="ECO:0000313" key="2">
    <source>
        <dbReference type="Proteomes" id="UP000234857"/>
    </source>
</evidence>
<evidence type="ECO:0000313" key="1">
    <source>
        <dbReference type="EMBL" id="PLX16159.1"/>
    </source>
</evidence>
<dbReference type="AlphaFoldDB" id="A0A2N5ZBX2"/>
<dbReference type="Proteomes" id="UP000234857">
    <property type="component" value="Unassembled WGS sequence"/>
</dbReference>
<dbReference type="EMBL" id="PKTG01000122">
    <property type="protein sequence ID" value="PLX16159.1"/>
    <property type="molecule type" value="Genomic_DNA"/>
</dbReference>
<gene>
    <name evidence="1" type="ORF">C0601_11080</name>
</gene>